<organism evidence="3 4">
    <name type="scientific">Floridaenema evergladense BLCC-F167</name>
    <dbReference type="NCBI Taxonomy" id="3153639"/>
    <lineage>
        <taxon>Bacteria</taxon>
        <taxon>Bacillati</taxon>
        <taxon>Cyanobacteriota</taxon>
        <taxon>Cyanophyceae</taxon>
        <taxon>Oscillatoriophycideae</taxon>
        <taxon>Aerosakkonematales</taxon>
        <taxon>Aerosakkonemataceae</taxon>
        <taxon>Floridanema</taxon>
        <taxon>Floridanema evergladense</taxon>
    </lineage>
</organism>
<protein>
    <submittedName>
        <fullName evidence="3">DUF928 domain-containing protein</fullName>
    </submittedName>
</protein>
<evidence type="ECO:0000313" key="4">
    <source>
        <dbReference type="Proteomes" id="UP001576780"/>
    </source>
</evidence>
<keyword evidence="4" id="KW-1185">Reference proteome</keyword>
<evidence type="ECO:0000256" key="2">
    <source>
        <dbReference type="SAM" id="SignalP"/>
    </source>
</evidence>
<keyword evidence="2" id="KW-0732">Signal</keyword>
<gene>
    <name evidence="3" type="ORF">ACE1CA_17200</name>
</gene>
<dbReference type="InterPro" id="IPR010328">
    <property type="entry name" value="DUF928"/>
</dbReference>
<reference evidence="3 4" key="1">
    <citation type="submission" date="2024-09" db="EMBL/GenBank/DDBJ databases">
        <title>Floridaenema gen nov. (Aerosakkonemataceae, Aerosakkonematales ord. nov., Cyanobacteria) from benthic tropical and subtropical fresh waters, with the description of four new species.</title>
        <authorList>
            <person name="Moretto J.A."/>
            <person name="Berthold D.E."/>
            <person name="Lefler F.W."/>
            <person name="Huang I.-S."/>
            <person name="Laughinghouse H. IV."/>
        </authorList>
    </citation>
    <scope>NUCLEOTIDE SEQUENCE [LARGE SCALE GENOMIC DNA]</scope>
    <source>
        <strain evidence="3 4">BLCC-F167</strain>
    </source>
</reference>
<dbReference type="Pfam" id="PF06051">
    <property type="entry name" value="DUF928"/>
    <property type="match status" value="1"/>
</dbReference>
<sequence>MSKLFHRLLSASILTLFLSIVSAAFAKYNPPPDQRPPRGNTTSTGSRGGGCSGVSKVTLTALAPQKYIGQTVSTRPSFAWFVPDSQSYKMEFTLYEYTSGDNKKLIKKVELNSSPGIMKLSLPESIPDLTVGKTYLWQVAILCNEGYPSSDLVTRAELEVIPLPTNVKMSLDTVKEPLQRSDIYANSGFWYDALTEALKADNTPQSRAAISSLLEELANFESAEVSRELVKVANIKRQNRMNNENVESANM</sequence>
<accession>A0ABV4WMF2</accession>
<feature type="chain" id="PRO_5045572142" evidence="2">
    <location>
        <begin position="27"/>
        <end position="251"/>
    </location>
</feature>
<dbReference type="Proteomes" id="UP001576780">
    <property type="component" value="Unassembled WGS sequence"/>
</dbReference>
<proteinExistence type="predicted"/>
<feature type="region of interest" description="Disordered" evidence="1">
    <location>
        <begin position="29"/>
        <end position="51"/>
    </location>
</feature>
<evidence type="ECO:0000256" key="1">
    <source>
        <dbReference type="SAM" id="MobiDB-lite"/>
    </source>
</evidence>
<feature type="signal peptide" evidence="2">
    <location>
        <begin position="1"/>
        <end position="26"/>
    </location>
</feature>
<comment type="caution">
    <text evidence="3">The sequence shown here is derived from an EMBL/GenBank/DDBJ whole genome shotgun (WGS) entry which is preliminary data.</text>
</comment>
<dbReference type="RefSeq" id="WP_413278662.1">
    <property type="nucleotide sequence ID" value="NZ_JBHFNT010000145.1"/>
</dbReference>
<name>A0ABV4WMF2_9CYAN</name>
<evidence type="ECO:0000313" key="3">
    <source>
        <dbReference type="EMBL" id="MFB2836274.1"/>
    </source>
</evidence>
<dbReference type="EMBL" id="JBHFNT010000145">
    <property type="protein sequence ID" value="MFB2836274.1"/>
    <property type="molecule type" value="Genomic_DNA"/>
</dbReference>